<dbReference type="InterPro" id="IPR036514">
    <property type="entry name" value="SGNH_hydro_sf"/>
</dbReference>
<dbReference type="Gene3D" id="3.40.50.1110">
    <property type="entry name" value="SGNH hydrolase"/>
    <property type="match status" value="1"/>
</dbReference>
<comment type="caution">
    <text evidence="2">The sequence shown here is derived from an EMBL/GenBank/DDBJ whole genome shotgun (WGS) entry which is preliminary data.</text>
</comment>
<dbReference type="PANTHER" id="PTHR30383:SF24">
    <property type="entry name" value="THIOESTERASE 1_PROTEASE 1_LYSOPHOSPHOLIPASE L1"/>
    <property type="match status" value="1"/>
</dbReference>
<dbReference type="SUPFAM" id="SSF52266">
    <property type="entry name" value="SGNH hydrolase"/>
    <property type="match status" value="1"/>
</dbReference>
<feature type="domain" description="SGNH hydrolase-type esterase" evidence="1">
    <location>
        <begin position="40"/>
        <end position="199"/>
    </location>
</feature>
<dbReference type="RefSeq" id="WP_307107438.1">
    <property type="nucleotide sequence ID" value="NZ_JAUTAS010000001.1"/>
</dbReference>
<evidence type="ECO:0000313" key="2">
    <source>
        <dbReference type="EMBL" id="MDQ1109794.1"/>
    </source>
</evidence>
<reference evidence="2" key="1">
    <citation type="submission" date="2023-07" db="EMBL/GenBank/DDBJ databases">
        <title>Functional and genomic diversity of the sorghum phyllosphere microbiome.</title>
        <authorList>
            <person name="Shade A."/>
        </authorList>
    </citation>
    <scope>NUCLEOTIDE SEQUENCE</scope>
    <source>
        <strain evidence="2">SORGH_AS_0457</strain>
    </source>
</reference>
<dbReference type="PANTHER" id="PTHR30383">
    <property type="entry name" value="THIOESTERASE 1/PROTEASE 1/LYSOPHOSPHOLIPASE L1"/>
    <property type="match status" value="1"/>
</dbReference>
<dbReference type="GO" id="GO:0004064">
    <property type="term" value="F:arylesterase activity"/>
    <property type="evidence" value="ECO:0007669"/>
    <property type="project" value="UniProtKB-EC"/>
</dbReference>
<dbReference type="EC" id="3.1.2.2" evidence="2"/>
<evidence type="ECO:0000259" key="1">
    <source>
        <dbReference type="Pfam" id="PF13472"/>
    </source>
</evidence>
<dbReference type="EC" id="3.1.1.5" evidence="2"/>
<dbReference type="GO" id="GO:0004622">
    <property type="term" value="F:phosphatidylcholine lysophospholipase activity"/>
    <property type="evidence" value="ECO:0007669"/>
    <property type="project" value="UniProtKB-EC"/>
</dbReference>
<dbReference type="InterPro" id="IPR051532">
    <property type="entry name" value="Ester_Hydrolysis_Enzymes"/>
</dbReference>
<proteinExistence type="predicted"/>
<organism evidence="2 3">
    <name type="scientific">Stenotrophomonas rhizophila</name>
    <dbReference type="NCBI Taxonomy" id="216778"/>
    <lineage>
        <taxon>Bacteria</taxon>
        <taxon>Pseudomonadati</taxon>
        <taxon>Pseudomonadota</taxon>
        <taxon>Gammaproteobacteria</taxon>
        <taxon>Lysobacterales</taxon>
        <taxon>Lysobacteraceae</taxon>
        <taxon>Stenotrophomonas</taxon>
    </lineage>
</organism>
<dbReference type="CDD" id="cd01822">
    <property type="entry name" value="Lysophospholipase_L1_like"/>
    <property type="match status" value="1"/>
</dbReference>
<dbReference type="EC" id="3.1.1.2" evidence="2"/>
<dbReference type="Proteomes" id="UP001226084">
    <property type="component" value="Unassembled WGS sequence"/>
</dbReference>
<accession>A0AAP5AJN5</accession>
<gene>
    <name evidence="2" type="ORF">QE424_002953</name>
</gene>
<name>A0AAP5AJN5_9GAMM</name>
<protein>
    <submittedName>
        <fullName evidence="2">Acyl-CoA thioesterase-1</fullName>
        <ecNumber evidence="2">3.1.1.2</ecNumber>
        <ecNumber evidence="2">3.1.1.5</ecNumber>
        <ecNumber evidence="2">3.1.2.-</ecNumber>
        <ecNumber evidence="2">3.1.2.2</ecNumber>
    </submittedName>
</protein>
<dbReference type="Pfam" id="PF13472">
    <property type="entry name" value="Lipase_GDSL_2"/>
    <property type="match status" value="1"/>
</dbReference>
<dbReference type="EC" id="3.1.2.-" evidence="2"/>
<sequence length="221" mass="23406">MYRAKWAGRAAQVFLLLAGLLLLPALACAKGANTRHAVLVLGDSLSAAHNIPAASGWVNLLQQRVSQQITPPPTVINASISGETTAGALTRLPALLEKHRPSVVVIELGGNDALRGLSPAQLRGNLEKMIVASQKAGAKVLLLGIDVPPNYGPAYRDRLRQVYAGLASQYKVALLPFLLEGVALQPGLMQGDGLHPTAKAQPKVLDNVWPLLKPLLNEPPN</sequence>
<keyword evidence="2" id="KW-0378">Hydrolase</keyword>
<evidence type="ECO:0000313" key="3">
    <source>
        <dbReference type="Proteomes" id="UP001226084"/>
    </source>
</evidence>
<dbReference type="EMBL" id="JAUTAS010000001">
    <property type="protein sequence ID" value="MDQ1109794.1"/>
    <property type="molecule type" value="Genomic_DNA"/>
</dbReference>
<dbReference type="InterPro" id="IPR013830">
    <property type="entry name" value="SGNH_hydro"/>
</dbReference>
<dbReference type="AlphaFoldDB" id="A0AAP5AJN5"/>